<sequence>HSNTVYTIRASEKRKRIDFTGIYEIQELTSFVIHSSLPIVIDISNGFTSDILTHQLQPLILFVDVGNEKEKLKFAELCAKSSYIICTIIINSSKSKKINEIIHSLQGNDPSNRLIIFLRGKIYASNVKNLESGSLLQLIALTTTGKPISILGVEDVHPLRHIQMAQINEIFGEQLIEIPPELQIIQRSYWNKDKSVDDTVDYGGCPVMAKARQMAMKDEL</sequence>
<evidence type="ECO:0000313" key="1">
    <source>
        <dbReference type="EMBL" id="VDM92892.1"/>
    </source>
</evidence>
<name>A0A3P7K5Y0_ONCOC</name>
<reference evidence="1 2" key="1">
    <citation type="submission" date="2018-08" db="EMBL/GenBank/DDBJ databases">
        <authorList>
            <person name="Laetsch R D."/>
            <person name="Stevens L."/>
            <person name="Kumar S."/>
            <person name="Blaxter L. M."/>
        </authorList>
    </citation>
    <scope>NUCLEOTIDE SEQUENCE [LARGE SCALE GENOMIC DNA]</scope>
</reference>
<accession>A0A3P7K5Y0</accession>
<organism evidence="1 2">
    <name type="scientific">Onchocerca ochengi</name>
    <name type="common">Filarial nematode worm</name>
    <dbReference type="NCBI Taxonomy" id="42157"/>
    <lineage>
        <taxon>Eukaryota</taxon>
        <taxon>Metazoa</taxon>
        <taxon>Ecdysozoa</taxon>
        <taxon>Nematoda</taxon>
        <taxon>Chromadorea</taxon>
        <taxon>Rhabditida</taxon>
        <taxon>Spirurina</taxon>
        <taxon>Spiruromorpha</taxon>
        <taxon>Filarioidea</taxon>
        <taxon>Onchocercidae</taxon>
        <taxon>Onchocerca</taxon>
    </lineage>
</organism>
<evidence type="ECO:0000313" key="2">
    <source>
        <dbReference type="Proteomes" id="UP000271087"/>
    </source>
</evidence>
<gene>
    <name evidence="1" type="ORF">NOO_LOCUS9445</name>
</gene>
<keyword evidence="2" id="KW-1185">Reference proteome</keyword>
<dbReference type="EMBL" id="UYRW01004603">
    <property type="protein sequence ID" value="VDM92892.1"/>
    <property type="molecule type" value="Genomic_DNA"/>
</dbReference>
<dbReference type="Proteomes" id="UP000271087">
    <property type="component" value="Unassembled WGS sequence"/>
</dbReference>
<proteinExistence type="predicted"/>
<dbReference type="OrthoDB" id="5856593at2759"/>
<dbReference type="AlphaFoldDB" id="A0A3P7K5Y0"/>
<protein>
    <submittedName>
        <fullName evidence="1">Uncharacterized protein</fullName>
    </submittedName>
</protein>
<feature type="non-terminal residue" evidence="1">
    <location>
        <position position="1"/>
    </location>
</feature>